<feature type="domain" description="CHK kinase-like" evidence="1">
    <location>
        <begin position="117"/>
        <end position="306"/>
    </location>
</feature>
<dbReference type="PANTHER" id="PTHR11012">
    <property type="entry name" value="PROTEIN KINASE-LIKE DOMAIN-CONTAINING"/>
    <property type="match status" value="1"/>
</dbReference>
<protein>
    <recommendedName>
        <fullName evidence="1">CHK kinase-like domain-containing protein</fullName>
    </recommendedName>
</protein>
<evidence type="ECO:0000313" key="2">
    <source>
        <dbReference type="EMBL" id="JAT26491.1"/>
    </source>
</evidence>
<dbReference type="EMBL" id="GEBQ01013486">
    <property type="protein sequence ID" value="JAT26491.1"/>
    <property type="molecule type" value="Transcribed_RNA"/>
</dbReference>
<dbReference type="InterPro" id="IPR011009">
    <property type="entry name" value="Kinase-like_dom_sf"/>
</dbReference>
<evidence type="ECO:0000259" key="1">
    <source>
        <dbReference type="SMART" id="SM00587"/>
    </source>
</evidence>
<organism evidence="2">
    <name type="scientific">Graphocephala atropunctata</name>
    <dbReference type="NCBI Taxonomy" id="36148"/>
    <lineage>
        <taxon>Eukaryota</taxon>
        <taxon>Metazoa</taxon>
        <taxon>Ecdysozoa</taxon>
        <taxon>Arthropoda</taxon>
        <taxon>Hexapoda</taxon>
        <taxon>Insecta</taxon>
        <taxon>Pterygota</taxon>
        <taxon>Neoptera</taxon>
        <taxon>Paraneoptera</taxon>
        <taxon>Hemiptera</taxon>
        <taxon>Auchenorrhyncha</taxon>
        <taxon>Membracoidea</taxon>
        <taxon>Cicadellidae</taxon>
        <taxon>Cicadellinae</taxon>
        <taxon>Cicadellini</taxon>
        <taxon>Graphocephala</taxon>
    </lineage>
</organism>
<dbReference type="Gene3D" id="3.90.1200.10">
    <property type="match status" value="1"/>
</dbReference>
<accession>A0A1B6LRZ6</accession>
<dbReference type="PANTHER" id="PTHR11012:SF47">
    <property type="entry name" value="GH22833P"/>
    <property type="match status" value="1"/>
</dbReference>
<reference evidence="2" key="1">
    <citation type="submission" date="2015-11" db="EMBL/GenBank/DDBJ databases">
        <title>De novo transcriptome assembly of four potential Pierce s Disease insect vectors from Arizona vineyards.</title>
        <authorList>
            <person name="Tassone E.E."/>
        </authorList>
    </citation>
    <scope>NUCLEOTIDE SEQUENCE</scope>
</reference>
<dbReference type="InterPro" id="IPR015897">
    <property type="entry name" value="CHK_kinase-like"/>
</dbReference>
<dbReference type="InterPro" id="IPR004119">
    <property type="entry name" value="EcKL"/>
</dbReference>
<dbReference type="SMART" id="SM00587">
    <property type="entry name" value="CHK"/>
    <property type="match status" value="1"/>
</dbReference>
<sequence>MSQSTEDLKGLLEKVLSEGEGMAGLTVHEVRISSCTKPGDNFMSAVSAVEVDGTLPGGTPYKKSVFVKRPVGGAEHTQTYRIDDAFSNETVMYQQVLPLYGVTSPCPWCYYAGSDVIVLEDLRLGGYVMGERRAGFDLSTAQHVLKALARLHAGSYHAKLTNKANFSTAISQLKPIGFVLSQNKDMVETSLQRAINMVAGVEDVKDVLPVLRNFQGRVTEIMRDLRKTEKITVVTHGDFWLNNLMVHKGSNDPVKIVDLQACSVSSPAVDVWTFLYTSIAPSFMESGNFNQLLWVYITSFLEHLEDLKIPAHHTPSSTEFLSELKSKELYGFFAGTMYLPALELTANVPDFDSISKEQTLDDDFALQFFGPELKSRIRNLVRLCKERGVFENL</sequence>
<gene>
    <name evidence="2" type="ORF">g.42607</name>
</gene>
<name>A0A1B6LRZ6_9HEMI</name>
<dbReference type="Pfam" id="PF02958">
    <property type="entry name" value="EcKL"/>
    <property type="match status" value="1"/>
</dbReference>
<dbReference type="SUPFAM" id="SSF56112">
    <property type="entry name" value="Protein kinase-like (PK-like)"/>
    <property type="match status" value="1"/>
</dbReference>
<dbReference type="AlphaFoldDB" id="A0A1B6LRZ6"/>
<proteinExistence type="predicted"/>